<protein>
    <recommendedName>
        <fullName evidence="5">Ion transport domain-containing protein</fullName>
    </recommendedName>
</protein>
<gene>
    <name evidence="2" type="ORF">PCAL00307_LOCUS8652</name>
    <name evidence="3" type="ORF">PECAL_6P14360</name>
</gene>
<feature type="compositionally biased region" description="Acidic residues" evidence="1">
    <location>
        <begin position="118"/>
        <end position="127"/>
    </location>
</feature>
<name>A0A7S4E692_9STRA</name>
<feature type="compositionally biased region" description="Polar residues" evidence="1">
    <location>
        <begin position="30"/>
        <end position="50"/>
    </location>
</feature>
<feature type="region of interest" description="Disordered" evidence="1">
    <location>
        <begin position="108"/>
        <end position="127"/>
    </location>
</feature>
<reference evidence="2" key="1">
    <citation type="submission" date="2021-01" db="EMBL/GenBank/DDBJ databases">
        <authorList>
            <person name="Corre E."/>
            <person name="Pelletier E."/>
            <person name="Niang G."/>
            <person name="Scheremetjew M."/>
            <person name="Finn R."/>
            <person name="Kale V."/>
            <person name="Holt S."/>
            <person name="Cochrane G."/>
            <person name="Meng A."/>
            <person name="Brown T."/>
            <person name="Cohen L."/>
        </authorList>
    </citation>
    <scope>NUCLEOTIDE SEQUENCE</scope>
    <source>
        <strain evidence="2">CCMP1756</strain>
    </source>
</reference>
<proteinExistence type="predicted"/>
<accession>A0A7S4E692</accession>
<evidence type="ECO:0008006" key="5">
    <source>
        <dbReference type="Google" id="ProtNLM"/>
    </source>
</evidence>
<feature type="region of interest" description="Disordered" evidence="1">
    <location>
        <begin position="481"/>
        <end position="501"/>
    </location>
</feature>
<reference evidence="3" key="2">
    <citation type="submission" date="2021-11" db="EMBL/GenBank/DDBJ databases">
        <authorList>
            <consortium name="Genoscope - CEA"/>
            <person name="William W."/>
        </authorList>
    </citation>
    <scope>NUCLEOTIDE SEQUENCE</scope>
</reference>
<feature type="region of interest" description="Disordered" evidence="1">
    <location>
        <begin position="1"/>
        <end position="101"/>
    </location>
</feature>
<dbReference type="OrthoDB" id="426293at2759"/>
<sequence length="501" mass="56147">MSIADAAGALRRRRPPVVRINLEPNEDASDSAQSSPRAASDSSGAGPTTNSPRSESESSHGSRSAQSSPRAPSAAGSSPRSFSELRVDIPRGRASPSPLESFLRSVVEAPATQRPQEIEEEDEEDDDALAVASLRRVARHLRGGMSREDCADELERLAANLARTPLARAARARRKASKMMINGLRRVGKRDKVVFDGVYTDEDSARDVVKWGPWSPTLRRISSSDNVIATPTSERPPRNWAVHPNSAFKRRWDYLTSLLAVCVVFKPELRALAALLLGLEAPKKEVMNMWALAFNRAVNLWFLVDVCLNFVTGYVDRKTGVLVMSKRRIAQRYLRTYFVLDIWCALPFDRLVLPALVEVAPPQKPLKCAPGSSDMLLVDCLPRRRPLRAFRRALGYVPRVLSFAKGRGRLRQVLVGAPTIVGHVRRFFRLLRASRVRLVKWRALAVLGRRYRKNAKAYFNRLPSPSFLRSPKAVYRRLTRTPDHVPSPERPQMRRSVTNPT</sequence>
<keyword evidence="4" id="KW-1185">Reference proteome</keyword>
<evidence type="ECO:0000313" key="3">
    <source>
        <dbReference type="EMBL" id="CAH0379798.1"/>
    </source>
</evidence>
<dbReference type="EMBL" id="CAKKNE010000006">
    <property type="protein sequence ID" value="CAH0379798.1"/>
    <property type="molecule type" value="Genomic_DNA"/>
</dbReference>
<evidence type="ECO:0000256" key="1">
    <source>
        <dbReference type="SAM" id="MobiDB-lite"/>
    </source>
</evidence>
<dbReference type="PANTHER" id="PTHR10217:SF435">
    <property type="entry name" value="POTASSIUM VOLTAGE-GATED CHANNEL PROTEIN EAG"/>
    <property type="match status" value="1"/>
</dbReference>
<evidence type="ECO:0000313" key="4">
    <source>
        <dbReference type="Proteomes" id="UP000789595"/>
    </source>
</evidence>
<feature type="compositionally biased region" description="Low complexity" evidence="1">
    <location>
        <begin position="61"/>
        <end position="82"/>
    </location>
</feature>
<organism evidence="2">
    <name type="scientific">Pelagomonas calceolata</name>
    <dbReference type="NCBI Taxonomy" id="35677"/>
    <lineage>
        <taxon>Eukaryota</taxon>
        <taxon>Sar</taxon>
        <taxon>Stramenopiles</taxon>
        <taxon>Ochrophyta</taxon>
        <taxon>Pelagophyceae</taxon>
        <taxon>Pelagomonadales</taxon>
        <taxon>Pelagomonadaceae</taxon>
        <taxon>Pelagomonas</taxon>
    </lineage>
</organism>
<dbReference type="InterPro" id="IPR050818">
    <property type="entry name" value="KCNH_animal-type"/>
</dbReference>
<dbReference type="GO" id="GO:0042391">
    <property type="term" value="P:regulation of membrane potential"/>
    <property type="evidence" value="ECO:0007669"/>
    <property type="project" value="TreeGrafter"/>
</dbReference>
<dbReference type="GO" id="GO:0005249">
    <property type="term" value="F:voltage-gated potassium channel activity"/>
    <property type="evidence" value="ECO:0007669"/>
    <property type="project" value="TreeGrafter"/>
</dbReference>
<dbReference type="GO" id="GO:0005886">
    <property type="term" value="C:plasma membrane"/>
    <property type="evidence" value="ECO:0007669"/>
    <property type="project" value="TreeGrafter"/>
</dbReference>
<dbReference type="AlphaFoldDB" id="A0A7S4E692"/>
<evidence type="ECO:0000313" key="2">
    <source>
        <dbReference type="EMBL" id="CAE0693216.1"/>
    </source>
</evidence>
<dbReference type="PANTHER" id="PTHR10217">
    <property type="entry name" value="VOLTAGE AND LIGAND GATED POTASSIUM CHANNEL"/>
    <property type="match status" value="1"/>
</dbReference>
<dbReference type="EMBL" id="HBIW01010153">
    <property type="protein sequence ID" value="CAE0693216.1"/>
    <property type="molecule type" value="Transcribed_RNA"/>
</dbReference>
<dbReference type="Proteomes" id="UP000789595">
    <property type="component" value="Unassembled WGS sequence"/>
</dbReference>